<name>A0ACB6Z255_THEGA</name>
<reference evidence="1" key="2">
    <citation type="journal article" date="2020" name="Nat. Commun.">
        <title>Large-scale genome sequencing of mycorrhizal fungi provides insights into the early evolution of symbiotic traits.</title>
        <authorList>
            <person name="Miyauchi S."/>
            <person name="Kiss E."/>
            <person name="Kuo A."/>
            <person name="Drula E."/>
            <person name="Kohler A."/>
            <person name="Sanchez-Garcia M."/>
            <person name="Morin E."/>
            <person name="Andreopoulos B."/>
            <person name="Barry K.W."/>
            <person name="Bonito G."/>
            <person name="Buee M."/>
            <person name="Carver A."/>
            <person name="Chen C."/>
            <person name="Cichocki N."/>
            <person name="Clum A."/>
            <person name="Culley D."/>
            <person name="Crous P.W."/>
            <person name="Fauchery L."/>
            <person name="Girlanda M."/>
            <person name="Hayes R.D."/>
            <person name="Keri Z."/>
            <person name="LaButti K."/>
            <person name="Lipzen A."/>
            <person name="Lombard V."/>
            <person name="Magnuson J."/>
            <person name="Maillard F."/>
            <person name="Murat C."/>
            <person name="Nolan M."/>
            <person name="Ohm R.A."/>
            <person name="Pangilinan J."/>
            <person name="Pereira M.F."/>
            <person name="Perotto S."/>
            <person name="Peter M."/>
            <person name="Pfister S."/>
            <person name="Riley R."/>
            <person name="Sitrit Y."/>
            <person name="Stielow J.B."/>
            <person name="Szollosi G."/>
            <person name="Zifcakova L."/>
            <person name="Stursova M."/>
            <person name="Spatafora J.W."/>
            <person name="Tedersoo L."/>
            <person name="Vaario L.M."/>
            <person name="Yamada A."/>
            <person name="Yan M."/>
            <person name="Wang P."/>
            <person name="Xu J."/>
            <person name="Bruns T."/>
            <person name="Baldrian P."/>
            <person name="Vilgalys R."/>
            <person name="Dunand C."/>
            <person name="Henrissat B."/>
            <person name="Grigoriev I.V."/>
            <person name="Hibbett D."/>
            <person name="Nagy L.G."/>
            <person name="Martin F.M."/>
        </authorList>
    </citation>
    <scope>NUCLEOTIDE SEQUENCE</scope>
    <source>
        <strain evidence="1">P2</strain>
    </source>
</reference>
<gene>
    <name evidence="1" type="ORF">BDM02DRAFT_3157401</name>
</gene>
<evidence type="ECO:0000313" key="1">
    <source>
        <dbReference type="EMBL" id="KAF9643607.1"/>
    </source>
</evidence>
<dbReference type="EMBL" id="MU118203">
    <property type="protein sequence ID" value="KAF9643607.1"/>
    <property type="molecule type" value="Genomic_DNA"/>
</dbReference>
<sequence>MSAKDSRNLYDVTRKWAFFVPMLAFPASFVINAPFGRFTPSGKSIFLLDGRWSWMVMELVSPSAFIYTYLRSPLSPTTFGTSPPLSIENPSAVLAGLFLIHYANRAVFSPLRTPSRSKSHAIVVLSAIVFNAINGPLLGAYLSSPECLSHLTGAYERPRFWLGILMWAAGFVGNIVHDEILLNIRWKKQSEDAKKTPEQLAKEKKRGEHYAIPHGLLYKYISYPNYFCEWIEWLGFALAASPLPSFGGLETFLATITPPFLFFVAEVFTMMPRAVRGHQWYHRRFPNYPKERKGVIPFIL</sequence>
<organism evidence="1 2">
    <name type="scientific">Thelephora ganbajun</name>
    <name type="common">Ganba fungus</name>
    <dbReference type="NCBI Taxonomy" id="370292"/>
    <lineage>
        <taxon>Eukaryota</taxon>
        <taxon>Fungi</taxon>
        <taxon>Dikarya</taxon>
        <taxon>Basidiomycota</taxon>
        <taxon>Agaricomycotina</taxon>
        <taxon>Agaricomycetes</taxon>
        <taxon>Thelephorales</taxon>
        <taxon>Thelephoraceae</taxon>
        <taxon>Thelephora</taxon>
    </lineage>
</organism>
<reference evidence="1" key="1">
    <citation type="submission" date="2019-10" db="EMBL/GenBank/DDBJ databases">
        <authorList>
            <consortium name="DOE Joint Genome Institute"/>
            <person name="Kuo A."/>
            <person name="Miyauchi S."/>
            <person name="Kiss E."/>
            <person name="Drula E."/>
            <person name="Kohler A."/>
            <person name="Sanchez-Garcia M."/>
            <person name="Andreopoulos B."/>
            <person name="Barry K.W."/>
            <person name="Bonito G."/>
            <person name="Buee M."/>
            <person name="Carver A."/>
            <person name="Chen C."/>
            <person name="Cichocki N."/>
            <person name="Clum A."/>
            <person name="Culley D."/>
            <person name="Crous P.W."/>
            <person name="Fauchery L."/>
            <person name="Girlanda M."/>
            <person name="Hayes R."/>
            <person name="Keri Z."/>
            <person name="Labutti K."/>
            <person name="Lipzen A."/>
            <person name="Lombard V."/>
            <person name="Magnuson J."/>
            <person name="Maillard F."/>
            <person name="Morin E."/>
            <person name="Murat C."/>
            <person name="Nolan M."/>
            <person name="Ohm R."/>
            <person name="Pangilinan J."/>
            <person name="Pereira M."/>
            <person name="Perotto S."/>
            <person name="Peter M."/>
            <person name="Riley R."/>
            <person name="Sitrit Y."/>
            <person name="Stielow B."/>
            <person name="Szollosi G."/>
            <person name="Zifcakova L."/>
            <person name="Stursova M."/>
            <person name="Spatafora J.W."/>
            <person name="Tedersoo L."/>
            <person name="Vaario L.-M."/>
            <person name="Yamada A."/>
            <person name="Yan M."/>
            <person name="Wang P."/>
            <person name="Xu J."/>
            <person name="Bruns T."/>
            <person name="Baldrian P."/>
            <person name="Vilgalys R."/>
            <person name="Henrissat B."/>
            <person name="Grigoriev I.V."/>
            <person name="Hibbett D."/>
            <person name="Nagy L.G."/>
            <person name="Martin F.M."/>
        </authorList>
    </citation>
    <scope>NUCLEOTIDE SEQUENCE</scope>
    <source>
        <strain evidence="1">P2</strain>
    </source>
</reference>
<protein>
    <submittedName>
        <fullName evidence="1">Uncharacterized protein</fullName>
    </submittedName>
</protein>
<keyword evidence="2" id="KW-1185">Reference proteome</keyword>
<evidence type="ECO:0000313" key="2">
    <source>
        <dbReference type="Proteomes" id="UP000886501"/>
    </source>
</evidence>
<accession>A0ACB6Z255</accession>
<dbReference type="Proteomes" id="UP000886501">
    <property type="component" value="Unassembled WGS sequence"/>
</dbReference>
<proteinExistence type="predicted"/>
<comment type="caution">
    <text evidence="1">The sequence shown here is derived from an EMBL/GenBank/DDBJ whole genome shotgun (WGS) entry which is preliminary data.</text>
</comment>